<dbReference type="InterPro" id="IPR036388">
    <property type="entry name" value="WH-like_DNA-bd_sf"/>
</dbReference>
<dbReference type="RefSeq" id="WP_053435477.1">
    <property type="nucleotide sequence ID" value="NZ_LGUF01000007.1"/>
</dbReference>
<dbReference type="OrthoDB" id="4986073at2"/>
<protein>
    <recommendedName>
        <fullName evidence="3">Transcriptional regulator</fullName>
    </recommendedName>
</protein>
<evidence type="ECO:0008006" key="3">
    <source>
        <dbReference type="Google" id="ProtNLM"/>
    </source>
</evidence>
<dbReference type="Gene3D" id="1.10.10.10">
    <property type="entry name" value="Winged helix-like DNA-binding domain superfamily/Winged helix DNA-binding domain"/>
    <property type="match status" value="1"/>
</dbReference>
<dbReference type="Gene3D" id="3.30.70.270">
    <property type="match status" value="1"/>
</dbReference>
<organism evidence="1 2">
    <name type="scientific">Sporosarcina globispora</name>
    <name type="common">Bacillus globisporus</name>
    <dbReference type="NCBI Taxonomy" id="1459"/>
    <lineage>
        <taxon>Bacteria</taxon>
        <taxon>Bacillati</taxon>
        <taxon>Bacillota</taxon>
        <taxon>Bacilli</taxon>
        <taxon>Bacillales</taxon>
        <taxon>Caryophanaceae</taxon>
        <taxon>Sporosarcina</taxon>
    </lineage>
</organism>
<gene>
    <name evidence="1" type="ORF">AF332_15675</name>
</gene>
<evidence type="ECO:0000313" key="1">
    <source>
        <dbReference type="EMBL" id="KON88108.1"/>
    </source>
</evidence>
<dbReference type="SUPFAM" id="SSF46785">
    <property type="entry name" value="Winged helix' DNA-binding domain"/>
    <property type="match status" value="1"/>
</dbReference>
<accession>A0A0M0GEC1</accession>
<sequence>MTTQIALFGSSAFVDQVQEYTKELAEISIVPFIYKNPNEVVDQIESAKYCDVLLFSGVLPYYFARTALLTFKKPSVYISNDEYMVSISIFRLLYSEGFPLDRISIDLPDRSILLQCLHDFQLDEKNLWVIDYPFILNNEVSSSFSTKEIVCYHEQLHKQGKVDITLTSIHAVYDALLSKGIKCQKMIDPKKNILNTIHEAVVKSKLYQTEQSQVAVGYILVEAEEDEDFLAHDILLHFDSEFEGTIQYIEDGLFVFYSTRGTMEKATSFYQTYPLNHYMNNHQLITIKMGIGFGLTSNEAKRNAKIALSHAEKHQSNNIAFIVTDDERIIGPLGEKTSKEYQLKSEDKRIQEMSKKAGISVAKFNHFLHFINNLPVNRFTAEDISENFNVTRRTAERLMKKLIEQQLVIKIGEEQLHQQGRPRAIYTFRLK</sequence>
<dbReference type="Proteomes" id="UP000037109">
    <property type="component" value="Unassembled WGS sequence"/>
</dbReference>
<proteinExistence type="predicted"/>
<evidence type="ECO:0000313" key="2">
    <source>
        <dbReference type="Proteomes" id="UP000037109"/>
    </source>
</evidence>
<dbReference type="AlphaFoldDB" id="A0A0M0GEC1"/>
<reference evidence="2" key="1">
    <citation type="submission" date="2015-07" db="EMBL/GenBank/DDBJ databases">
        <title>Fjat-10036 dsm4.</title>
        <authorList>
            <person name="Liu B."/>
            <person name="Wang J."/>
            <person name="Zhu Y."/>
            <person name="Liu G."/>
            <person name="Chen Q."/>
            <person name="Chen Z."/>
            <person name="Lan J."/>
            <person name="Che J."/>
            <person name="Ge C."/>
            <person name="Shi H."/>
            <person name="Pan Z."/>
            <person name="Liu X."/>
        </authorList>
    </citation>
    <scope>NUCLEOTIDE SEQUENCE [LARGE SCALE GENOMIC DNA]</scope>
    <source>
        <strain evidence="2">DSM 4</strain>
    </source>
</reference>
<comment type="caution">
    <text evidence="1">The sequence shown here is derived from an EMBL/GenBank/DDBJ whole genome shotgun (WGS) entry which is preliminary data.</text>
</comment>
<keyword evidence="2" id="KW-1185">Reference proteome</keyword>
<dbReference type="STRING" id="1459.AF332_15675"/>
<dbReference type="PATRIC" id="fig|1459.3.peg.3402"/>
<name>A0A0M0GEC1_SPOGL</name>
<dbReference type="InterPro" id="IPR043128">
    <property type="entry name" value="Rev_trsase/Diguanyl_cyclase"/>
</dbReference>
<dbReference type="InterPro" id="IPR036390">
    <property type="entry name" value="WH_DNA-bd_sf"/>
</dbReference>
<dbReference type="EMBL" id="LGUF01000007">
    <property type="protein sequence ID" value="KON88108.1"/>
    <property type="molecule type" value="Genomic_DNA"/>
</dbReference>